<proteinExistence type="predicted"/>
<dbReference type="Gene3D" id="1.20.1280.50">
    <property type="match status" value="1"/>
</dbReference>
<keyword evidence="3" id="KW-1185">Reference proteome</keyword>
<dbReference type="InterPro" id="IPR036047">
    <property type="entry name" value="F-box-like_dom_sf"/>
</dbReference>
<sequence length="110" mass="11526">MASTGGRGIMEEIFACIPTQPIPSPAEGSVSAAACSVVGEAEADEDRISRLADALLSNIVSRLPIKDAARTAALSPRWRRVWASTPLVLDDAHLLPDTDEPDGPLGFGTD</sequence>
<dbReference type="Proteomes" id="UP000604825">
    <property type="component" value="Unassembled WGS sequence"/>
</dbReference>
<name>A0A811NYV9_9POAL</name>
<evidence type="ECO:0000313" key="3">
    <source>
        <dbReference type="Proteomes" id="UP000604825"/>
    </source>
</evidence>
<evidence type="ECO:0000259" key="1">
    <source>
        <dbReference type="Pfam" id="PF00646"/>
    </source>
</evidence>
<dbReference type="CDD" id="cd22160">
    <property type="entry name" value="F-box_AtFBL13-like"/>
    <property type="match status" value="1"/>
</dbReference>
<accession>A0A811NYV9</accession>
<reference evidence="2" key="1">
    <citation type="submission" date="2020-10" db="EMBL/GenBank/DDBJ databases">
        <authorList>
            <person name="Han B."/>
            <person name="Lu T."/>
            <person name="Zhao Q."/>
            <person name="Huang X."/>
            <person name="Zhao Y."/>
        </authorList>
    </citation>
    <scope>NUCLEOTIDE SEQUENCE</scope>
</reference>
<dbReference type="SUPFAM" id="SSF81383">
    <property type="entry name" value="F-box domain"/>
    <property type="match status" value="1"/>
</dbReference>
<comment type="caution">
    <text evidence="2">The sequence shown here is derived from an EMBL/GenBank/DDBJ whole genome shotgun (WGS) entry which is preliminary data.</text>
</comment>
<dbReference type="AlphaFoldDB" id="A0A811NYV9"/>
<protein>
    <recommendedName>
        <fullName evidence="1">F-box domain-containing protein</fullName>
    </recommendedName>
</protein>
<dbReference type="InterPro" id="IPR001810">
    <property type="entry name" value="F-box_dom"/>
</dbReference>
<organism evidence="2 3">
    <name type="scientific">Miscanthus lutarioriparius</name>
    <dbReference type="NCBI Taxonomy" id="422564"/>
    <lineage>
        <taxon>Eukaryota</taxon>
        <taxon>Viridiplantae</taxon>
        <taxon>Streptophyta</taxon>
        <taxon>Embryophyta</taxon>
        <taxon>Tracheophyta</taxon>
        <taxon>Spermatophyta</taxon>
        <taxon>Magnoliopsida</taxon>
        <taxon>Liliopsida</taxon>
        <taxon>Poales</taxon>
        <taxon>Poaceae</taxon>
        <taxon>PACMAD clade</taxon>
        <taxon>Panicoideae</taxon>
        <taxon>Andropogonodae</taxon>
        <taxon>Andropogoneae</taxon>
        <taxon>Saccharinae</taxon>
        <taxon>Miscanthus</taxon>
    </lineage>
</organism>
<dbReference type="OrthoDB" id="693675at2759"/>
<dbReference type="EMBL" id="CAJGYO010000005">
    <property type="protein sequence ID" value="CAD6231052.1"/>
    <property type="molecule type" value="Genomic_DNA"/>
</dbReference>
<dbReference type="PANTHER" id="PTHR32141:SF116">
    <property type="entry name" value="FBD DOMAIN-CONTAINING PROTEIN"/>
    <property type="match status" value="1"/>
</dbReference>
<dbReference type="PANTHER" id="PTHR32141">
    <property type="match status" value="1"/>
</dbReference>
<evidence type="ECO:0000313" key="2">
    <source>
        <dbReference type="EMBL" id="CAD6231052.1"/>
    </source>
</evidence>
<dbReference type="InterPro" id="IPR053781">
    <property type="entry name" value="F-box_AtFBL13-like"/>
</dbReference>
<dbReference type="Pfam" id="PF00646">
    <property type="entry name" value="F-box"/>
    <property type="match status" value="1"/>
</dbReference>
<dbReference type="InterPro" id="IPR055302">
    <property type="entry name" value="F-box_dom-containing"/>
</dbReference>
<feature type="domain" description="F-box" evidence="1">
    <location>
        <begin position="48"/>
        <end position="87"/>
    </location>
</feature>
<gene>
    <name evidence="2" type="ORF">NCGR_LOCUS21171</name>
</gene>